<evidence type="ECO:0000313" key="4">
    <source>
        <dbReference type="EMBL" id="MCV2866542.1"/>
    </source>
</evidence>
<dbReference type="Proteomes" id="UP001652503">
    <property type="component" value="Unassembled WGS sequence"/>
</dbReference>
<dbReference type="Gene3D" id="2.40.50.100">
    <property type="match status" value="1"/>
</dbReference>
<protein>
    <submittedName>
        <fullName evidence="4">Efflux RND transporter periplasmic adaptor subunit</fullName>
    </submittedName>
</protein>
<dbReference type="InterPro" id="IPR058625">
    <property type="entry name" value="MdtA-like_BSH"/>
</dbReference>
<dbReference type="NCBIfam" id="TIGR01730">
    <property type="entry name" value="RND_mfp"/>
    <property type="match status" value="1"/>
</dbReference>
<accession>A0ABT2Z6B5</accession>
<evidence type="ECO:0000256" key="2">
    <source>
        <dbReference type="SAM" id="Coils"/>
    </source>
</evidence>
<name>A0ABT2Z6B5_9RHOB</name>
<sequence length="312" mass="32541">MLASTLLALPAYAETVTVEPQTVTEWKPVYGRVEAKETVPARARIGGTVIELTVSEGDLVEAGQEIARVHDDKISFQIAALDAQIAALQAQLDTAEAELKRGEALLERGVTTAQRLDQLRTSVDVTRGQISATEAQRAVVEQQAAEGQVLAPAAGRILTVPVTKGAVILPGEPIATVGGGGFFLRLAVPERHAGTLTEGAELRVTTDAGEARGRIAKLYPQIEGGRVIADVDMEGLDTAYVGLRLLVTLPVGSRAALLVPAGAVETRSGIDFVALEGGAERAVVVGEHIQSAEGDLIEILTGLEAGDKVVAP</sequence>
<dbReference type="PANTHER" id="PTHR30469">
    <property type="entry name" value="MULTIDRUG RESISTANCE PROTEIN MDTA"/>
    <property type="match status" value="1"/>
</dbReference>
<evidence type="ECO:0000313" key="5">
    <source>
        <dbReference type="Proteomes" id="UP001652503"/>
    </source>
</evidence>
<reference evidence="4 5" key="1">
    <citation type="submission" date="2022-10" db="EMBL/GenBank/DDBJ databases">
        <title>Defluviimonas sp. nov., isolated from ocean surface water.</title>
        <authorList>
            <person name="He W."/>
            <person name="Wang L."/>
            <person name="Zhang D.-F."/>
        </authorList>
    </citation>
    <scope>NUCLEOTIDE SEQUENCE [LARGE SCALE GENOMIC DNA]</scope>
    <source>
        <strain evidence="4 5">WL0075</strain>
    </source>
</reference>
<dbReference type="InterPro" id="IPR006143">
    <property type="entry name" value="RND_pump_MFP"/>
</dbReference>
<dbReference type="Pfam" id="PF25917">
    <property type="entry name" value="BSH_RND"/>
    <property type="match status" value="1"/>
</dbReference>
<comment type="caution">
    <text evidence="4">The sequence shown here is derived from an EMBL/GenBank/DDBJ whole genome shotgun (WGS) entry which is preliminary data.</text>
</comment>
<dbReference type="EMBL" id="JAOWLA010000020">
    <property type="protein sequence ID" value="MCV2866542.1"/>
    <property type="molecule type" value="Genomic_DNA"/>
</dbReference>
<proteinExistence type="inferred from homology"/>
<gene>
    <name evidence="4" type="ORF">OE647_17635</name>
</gene>
<dbReference type="SUPFAM" id="SSF111369">
    <property type="entry name" value="HlyD-like secretion proteins"/>
    <property type="match status" value="1"/>
</dbReference>
<comment type="similarity">
    <text evidence="1">Belongs to the membrane fusion protein (MFP) (TC 8.A.1) family.</text>
</comment>
<evidence type="ECO:0000259" key="3">
    <source>
        <dbReference type="Pfam" id="PF25917"/>
    </source>
</evidence>
<dbReference type="PANTHER" id="PTHR30469:SF15">
    <property type="entry name" value="HLYD FAMILY OF SECRETION PROTEINS"/>
    <property type="match status" value="1"/>
</dbReference>
<feature type="coiled-coil region" evidence="2">
    <location>
        <begin position="78"/>
        <end position="105"/>
    </location>
</feature>
<evidence type="ECO:0000256" key="1">
    <source>
        <dbReference type="ARBA" id="ARBA00009477"/>
    </source>
</evidence>
<dbReference type="Gene3D" id="2.40.420.20">
    <property type="match status" value="1"/>
</dbReference>
<feature type="domain" description="Multidrug resistance protein MdtA-like barrel-sandwich hybrid" evidence="3">
    <location>
        <begin position="38"/>
        <end position="173"/>
    </location>
</feature>
<dbReference type="Gene3D" id="1.10.287.470">
    <property type="entry name" value="Helix hairpin bin"/>
    <property type="match status" value="1"/>
</dbReference>
<organism evidence="4 5">
    <name type="scientific">Albidovulum sediminicola</name>
    <dbReference type="NCBI Taxonomy" id="2984331"/>
    <lineage>
        <taxon>Bacteria</taxon>
        <taxon>Pseudomonadati</taxon>
        <taxon>Pseudomonadota</taxon>
        <taxon>Alphaproteobacteria</taxon>
        <taxon>Rhodobacterales</taxon>
        <taxon>Paracoccaceae</taxon>
        <taxon>Albidovulum</taxon>
    </lineage>
</organism>
<keyword evidence="2" id="KW-0175">Coiled coil</keyword>
<keyword evidence="5" id="KW-1185">Reference proteome</keyword>